<protein>
    <submittedName>
        <fullName evidence="1">HAD domain protein</fullName>
    </submittedName>
</protein>
<sequence length="159" mass="18596">MKVIFLDFDGVITTMKSRWNLCKEKMELVKEIVDKTDAKIVISSSWRHSTLESTLDYITTLGNAFVHNVTFLMPENVVGVTDRIYYYKCSDKEKHEYHVCRGVEIEHYLYEHPEIKNYVILDDDSDMLLSQRKHFVKTDTLRGISKKNVETAIKILSSK</sequence>
<dbReference type="EMBL" id="BK032510">
    <property type="protein sequence ID" value="DAF43881.1"/>
    <property type="molecule type" value="Genomic_DNA"/>
</dbReference>
<dbReference type="SUPFAM" id="SSF56784">
    <property type="entry name" value="HAD-like"/>
    <property type="match status" value="1"/>
</dbReference>
<reference evidence="1" key="1">
    <citation type="journal article" date="2021" name="Proc. Natl. Acad. Sci. U.S.A.">
        <title>A Catalog of Tens of Thousands of Viruses from Human Metagenomes Reveals Hidden Associations with Chronic Diseases.</title>
        <authorList>
            <person name="Tisza M.J."/>
            <person name="Buck C.B."/>
        </authorList>
    </citation>
    <scope>NUCLEOTIDE SEQUENCE</scope>
    <source>
        <strain evidence="1">CtNQV2</strain>
    </source>
</reference>
<dbReference type="Pfam" id="PF18143">
    <property type="entry name" value="HAD_SAK_2"/>
    <property type="match status" value="1"/>
</dbReference>
<accession>A0A8S5RZ12</accession>
<proteinExistence type="predicted"/>
<name>A0A8S5RZ12_9CAUD</name>
<evidence type="ECO:0000313" key="1">
    <source>
        <dbReference type="EMBL" id="DAF43881.1"/>
    </source>
</evidence>
<dbReference type="InterPro" id="IPR036412">
    <property type="entry name" value="HAD-like_sf"/>
</dbReference>
<organism evidence="1">
    <name type="scientific">Myoviridae sp. ctNQV2</name>
    <dbReference type="NCBI Taxonomy" id="2827683"/>
    <lineage>
        <taxon>Viruses</taxon>
        <taxon>Duplodnaviria</taxon>
        <taxon>Heunggongvirae</taxon>
        <taxon>Uroviricota</taxon>
        <taxon>Caudoviricetes</taxon>
    </lineage>
</organism>